<dbReference type="InParanoid" id="L0PGA7"/>
<dbReference type="InterPro" id="IPR009060">
    <property type="entry name" value="UBA-like_sf"/>
</dbReference>
<feature type="non-terminal residue" evidence="4">
    <location>
        <position position="586"/>
    </location>
</feature>
<dbReference type="Proteomes" id="UP000010422">
    <property type="component" value="Unassembled WGS sequence"/>
</dbReference>
<dbReference type="InterPro" id="IPR041545">
    <property type="entry name" value="DUF5601"/>
</dbReference>
<dbReference type="EMBL" id="CAKM01000262">
    <property type="protein sequence ID" value="CCJ30690.1"/>
    <property type="molecule type" value="Genomic_DNA"/>
</dbReference>
<evidence type="ECO:0000259" key="2">
    <source>
        <dbReference type="PROSITE" id="PS51140"/>
    </source>
</evidence>
<dbReference type="FunCoup" id="L0PGA7">
    <property type="interactions" value="41"/>
</dbReference>
<sequence>MKEIRRALNNKKENDRMSLSDQEIFLGGFHQYNLSKHQKCLERSPSIKTEKTHILGTFSLLVDAECLDAPYSGLNEKKDLDLNVISQKQFVQQTLSNNVKNGVKDSEKDEKVEDCLVHDIEKVLLFEKDLKKTTKENTFENTLIGFKLPELKLVQTLDFHKFLGQLRYKSAIPITNFIYEFLQRHWTIREKVKIIRDFLDFIYQKMLLVEPWINTSEAEFDNAKDGMEKLIMTRLYDHTFSPAITYLLDDDISGHSDDLERDRILREKISMFAWIKEEHMEIPHSDLNQKFLYLAGQGLLKHAGIEESADKFIPILIFVILKTNPGNIISNIQYVLFLFIIYLIIKRYISRFRNPEKLSGESGYYFSSLVIFFFTVFVIYVIKIGAIAFIENLDKSSLTISDEEFEKYVFWRILYFLTYKRNLENAIIEVNEQKNKEAVEKSKDNHSISSSILKPTKEYIVSKSSNAFRNIQKPFSSLGKIFIDQNTEQSYQSNFSKQFFFNQSSRNMASETVLNKNKLIYPKINAQYPGSKFVATKDVQVQVKLETLNTLNQMFPAVDLDVIKMVVDFENGKLDSAIDVLLSISS</sequence>
<dbReference type="SMART" id="SM00167">
    <property type="entry name" value="VPS9"/>
    <property type="match status" value="1"/>
</dbReference>
<dbReference type="Pfam" id="PF02845">
    <property type="entry name" value="CUE"/>
    <property type="match status" value="1"/>
</dbReference>
<dbReference type="InterPro" id="IPR045046">
    <property type="entry name" value="Vps9-like"/>
</dbReference>
<name>L0PGA7_PNEJI</name>
<gene>
    <name evidence="4" type="ORF">PNEJI1_000349</name>
</gene>
<dbReference type="PANTHER" id="PTHR23101">
    <property type="entry name" value="RAB GDP/GTP EXCHANGE FACTOR"/>
    <property type="match status" value="1"/>
</dbReference>
<evidence type="ECO:0000256" key="1">
    <source>
        <dbReference type="SAM" id="Phobius"/>
    </source>
</evidence>
<keyword evidence="1" id="KW-0472">Membrane</keyword>
<dbReference type="GO" id="GO:0016192">
    <property type="term" value="P:vesicle-mediated transport"/>
    <property type="evidence" value="ECO:0007669"/>
    <property type="project" value="InterPro"/>
</dbReference>
<keyword evidence="1" id="KW-0812">Transmembrane</keyword>
<dbReference type="Pfam" id="PF18151">
    <property type="entry name" value="DUF5601"/>
    <property type="match status" value="1"/>
</dbReference>
<dbReference type="CDD" id="cd14279">
    <property type="entry name" value="CUE"/>
    <property type="match status" value="1"/>
</dbReference>
<dbReference type="GO" id="GO:0043130">
    <property type="term" value="F:ubiquitin binding"/>
    <property type="evidence" value="ECO:0007669"/>
    <property type="project" value="InterPro"/>
</dbReference>
<reference evidence="4 5" key="1">
    <citation type="journal article" date="2012" name="MBio">
        <title>De novo assembly of the Pneumocystis jirovecii genome from a single bronchoalveolar lavage fluid specimen from a patient.</title>
        <authorList>
            <person name="Cisse O.H."/>
            <person name="Pagni M."/>
            <person name="Hauser P.M."/>
        </authorList>
    </citation>
    <scope>NUCLEOTIDE SEQUENCE [LARGE SCALE GENOMIC DNA]</scope>
    <source>
        <strain evidence="4 5">SE8</strain>
    </source>
</reference>
<protein>
    <recommendedName>
        <fullName evidence="6">CUE domain-containing protein</fullName>
    </recommendedName>
</protein>
<dbReference type="InterPro" id="IPR003892">
    <property type="entry name" value="CUE"/>
</dbReference>
<dbReference type="Gene3D" id="1.10.8.10">
    <property type="entry name" value="DNA helicase RuvA subunit, C-terminal domain"/>
    <property type="match status" value="1"/>
</dbReference>
<dbReference type="PANTHER" id="PTHR23101:SF25">
    <property type="entry name" value="GTPASE-ACTIVATING PROTEIN AND VPS9 DOMAIN-CONTAINING PROTEIN 1"/>
    <property type="match status" value="1"/>
</dbReference>
<dbReference type="STRING" id="1209962.L0PGA7"/>
<feature type="domain" description="VPS9" evidence="3">
    <location>
        <begin position="234"/>
        <end position="385"/>
    </location>
</feature>
<feature type="transmembrane region" description="Helical" evidence="1">
    <location>
        <begin position="328"/>
        <end position="345"/>
    </location>
</feature>
<dbReference type="InterPro" id="IPR003123">
    <property type="entry name" value="VPS9"/>
</dbReference>
<dbReference type="PROSITE" id="PS51205">
    <property type="entry name" value="VPS9"/>
    <property type="match status" value="1"/>
</dbReference>
<dbReference type="GO" id="GO:0005085">
    <property type="term" value="F:guanyl-nucleotide exchange factor activity"/>
    <property type="evidence" value="ECO:0007669"/>
    <property type="project" value="InterPro"/>
</dbReference>
<dbReference type="Gene3D" id="1.10.246.120">
    <property type="match status" value="1"/>
</dbReference>
<organism evidence="5">
    <name type="scientific">Pneumocystis jirovecii</name>
    <name type="common">Human pneumocystis pneumonia agent</name>
    <dbReference type="NCBI Taxonomy" id="42068"/>
    <lineage>
        <taxon>Eukaryota</taxon>
        <taxon>Fungi</taxon>
        <taxon>Dikarya</taxon>
        <taxon>Ascomycota</taxon>
        <taxon>Taphrinomycotina</taxon>
        <taxon>Pneumocystomycetes</taxon>
        <taxon>Pneumocystaceae</taxon>
        <taxon>Pneumocystis</taxon>
    </lineage>
</organism>
<dbReference type="GO" id="GO:0005829">
    <property type="term" value="C:cytosol"/>
    <property type="evidence" value="ECO:0007669"/>
    <property type="project" value="TreeGrafter"/>
</dbReference>
<dbReference type="GO" id="GO:0031267">
    <property type="term" value="F:small GTPase binding"/>
    <property type="evidence" value="ECO:0007669"/>
    <property type="project" value="TreeGrafter"/>
</dbReference>
<feature type="domain" description="CUE" evidence="2">
    <location>
        <begin position="543"/>
        <end position="586"/>
    </location>
</feature>
<feature type="transmembrane region" description="Helical" evidence="1">
    <location>
        <begin position="366"/>
        <end position="390"/>
    </location>
</feature>
<evidence type="ECO:0000259" key="3">
    <source>
        <dbReference type="PROSITE" id="PS51205"/>
    </source>
</evidence>
<dbReference type="GO" id="GO:0030139">
    <property type="term" value="C:endocytic vesicle"/>
    <property type="evidence" value="ECO:0007669"/>
    <property type="project" value="TreeGrafter"/>
</dbReference>
<dbReference type="SMART" id="SM00546">
    <property type="entry name" value="CUE"/>
    <property type="match status" value="1"/>
</dbReference>
<keyword evidence="1" id="KW-1133">Transmembrane helix</keyword>
<evidence type="ECO:0000313" key="4">
    <source>
        <dbReference type="EMBL" id="CCJ30690.1"/>
    </source>
</evidence>
<dbReference type="VEuPathDB" id="FungiDB:PNEJI1_000349"/>
<dbReference type="SUPFAM" id="SSF46934">
    <property type="entry name" value="UBA-like"/>
    <property type="match status" value="1"/>
</dbReference>
<evidence type="ECO:0008006" key="6">
    <source>
        <dbReference type="Google" id="ProtNLM"/>
    </source>
</evidence>
<evidence type="ECO:0000313" key="5">
    <source>
        <dbReference type="Proteomes" id="UP000010422"/>
    </source>
</evidence>
<dbReference type="Gene3D" id="1.20.1050.80">
    <property type="entry name" value="VPS9 domain"/>
    <property type="match status" value="1"/>
</dbReference>
<dbReference type="AlphaFoldDB" id="L0PGA7"/>
<dbReference type="SUPFAM" id="SSF109993">
    <property type="entry name" value="VPS9 domain"/>
    <property type="match status" value="1"/>
</dbReference>
<dbReference type="PROSITE" id="PS51140">
    <property type="entry name" value="CUE"/>
    <property type="match status" value="1"/>
</dbReference>
<proteinExistence type="predicted"/>
<dbReference type="Pfam" id="PF02204">
    <property type="entry name" value="VPS9"/>
    <property type="match status" value="1"/>
</dbReference>
<accession>L0PGA7</accession>
<dbReference type="InterPro" id="IPR037191">
    <property type="entry name" value="VPS9_dom_sf"/>
</dbReference>
<comment type="caution">
    <text evidence="4">The sequence shown here is derived from an EMBL/GenBank/DDBJ whole genome shotgun (WGS) entry which is preliminary data.</text>
</comment>